<reference evidence="3 4" key="1">
    <citation type="journal article" date="2019" name="Int. J. Syst. Evol. Microbiol.">
        <title>The Global Catalogue of Microorganisms (GCM) 10K type strain sequencing project: providing services to taxonomists for standard genome sequencing and annotation.</title>
        <authorList>
            <consortium name="The Broad Institute Genomics Platform"/>
            <consortium name="The Broad Institute Genome Sequencing Center for Infectious Disease"/>
            <person name="Wu L."/>
            <person name="Ma J."/>
        </authorList>
    </citation>
    <scope>NUCLEOTIDE SEQUENCE [LARGE SCALE GENOMIC DNA]</scope>
    <source>
        <strain evidence="3 4">JCM 14969</strain>
    </source>
</reference>
<feature type="transmembrane region" description="Helical" evidence="2">
    <location>
        <begin position="98"/>
        <end position="118"/>
    </location>
</feature>
<evidence type="ECO:0008006" key="5">
    <source>
        <dbReference type="Google" id="ProtNLM"/>
    </source>
</evidence>
<evidence type="ECO:0000313" key="3">
    <source>
        <dbReference type="EMBL" id="GAA1581171.1"/>
    </source>
</evidence>
<dbReference type="InterPro" id="IPR045782">
    <property type="entry name" value="TrbL_3"/>
</dbReference>
<dbReference type="Proteomes" id="UP001500393">
    <property type="component" value="Unassembled WGS sequence"/>
</dbReference>
<protein>
    <recommendedName>
        <fullName evidence="5">TrbL/VirB6 plasmid conjugal transfer protein</fullName>
    </recommendedName>
</protein>
<keyword evidence="4" id="KW-1185">Reference proteome</keyword>
<feature type="transmembrane region" description="Helical" evidence="2">
    <location>
        <begin position="246"/>
        <end position="270"/>
    </location>
</feature>
<keyword evidence="2" id="KW-0812">Transmembrane</keyword>
<evidence type="ECO:0000256" key="2">
    <source>
        <dbReference type="SAM" id="Phobius"/>
    </source>
</evidence>
<dbReference type="Pfam" id="PF19590">
    <property type="entry name" value="TrbL_3"/>
    <property type="match status" value="1"/>
</dbReference>
<organism evidence="3 4">
    <name type="scientific">Kribbella sancticallisti</name>
    <dbReference type="NCBI Taxonomy" id="460087"/>
    <lineage>
        <taxon>Bacteria</taxon>
        <taxon>Bacillati</taxon>
        <taxon>Actinomycetota</taxon>
        <taxon>Actinomycetes</taxon>
        <taxon>Propionibacteriales</taxon>
        <taxon>Kribbellaceae</taxon>
        <taxon>Kribbella</taxon>
    </lineage>
</organism>
<feature type="transmembrane region" description="Helical" evidence="2">
    <location>
        <begin position="64"/>
        <end position="86"/>
    </location>
</feature>
<accession>A0ABN2DNY8</accession>
<feature type="transmembrane region" description="Helical" evidence="2">
    <location>
        <begin position="157"/>
        <end position="176"/>
    </location>
</feature>
<evidence type="ECO:0000313" key="4">
    <source>
        <dbReference type="Proteomes" id="UP001500393"/>
    </source>
</evidence>
<feature type="region of interest" description="Disordered" evidence="1">
    <location>
        <begin position="309"/>
        <end position="389"/>
    </location>
</feature>
<sequence length="389" mass="41301">MAWKECLLDPKECGKDVIAQTAWDSIANWLAKGLTDMSVKVFEKVSASTTPDFSQRWWRDNFDLIVTISLPLLVIAFVLQCAAAAIRREPARLGQAMFGALLGTAGVPFAVAVISACGRMVDQLSTTILGNSASATGGFRRIIDITKVLSTMNPQGGLMVTAIQFAILATMALYFVLLVREVALIAFVVLAPIAMASWTWSATRHWLRRWIELVGALLFSKMVMAVIFALGLSAMGNSSEYGGTSLGTFLAGSLLFAMAAFAPMATYSFIHWAGDQSQTALYALQQGSAGAAAIRQKAEQAYRWAAFDFTGSRSQPGPGSIVGGDDDDEKPADPATSHDTATQGQPVGDLGPDASPTTAPADAAHATQDTGEPSAGQGQRRDEHSDEAK</sequence>
<proteinExistence type="predicted"/>
<feature type="compositionally biased region" description="Low complexity" evidence="1">
    <location>
        <begin position="352"/>
        <end position="370"/>
    </location>
</feature>
<keyword evidence="2" id="KW-0472">Membrane</keyword>
<dbReference type="EMBL" id="BAAAOS010000020">
    <property type="protein sequence ID" value="GAA1581171.1"/>
    <property type="molecule type" value="Genomic_DNA"/>
</dbReference>
<gene>
    <name evidence="3" type="ORF">GCM10009789_38800</name>
</gene>
<feature type="transmembrane region" description="Helical" evidence="2">
    <location>
        <begin position="182"/>
        <end position="201"/>
    </location>
</feature>
<feature type="compositionally biased region" description="Basic and acidic residues" evidence="1">
    <location>
        <begin position="379"/>
        <end position="389"/>
    </location>
</feature>
<feature type="transmembrane region" description="Helical" evidence="2">
    <location>
        <begin position="213"/>
        <end position="234"/>
    </location>
</feature>
<evidence type="ECO:0000256" key="1">
    <source>
        <dbReference type="SAM" id="MobiDB-lite"/>
    </source>
</evidence>
<keyword evidence="2" id="KW-1133">Transmembrane helix</keyword>
<name>A0ABN2DNY8_9ACTN</name>
<comment type="caution">
    <text evidence="3">The sequence shown here is derived from an EMBL/GenBank/DDBJ whole genome shotgun (WGS) entry which is preliminary data.</text>
</comment>